<organism evidence="1 2">
    <name type="scientific">Hartmannibacter diazotrophicus</name>
    <dbReference type="NCBI Taxonomy" id="1482074"/>
    <lineage>
        <taxon>Bacteria</taxon>
        <taxon>Pseudomonadati</taxon>
        <taxon>Pseudomonadota</taxon>
        <taxon>Alphaproteobacteria</taxon>
        <taxon>Hyphomicrobiales</taxon>
        <taxon>Pleomorphomonadaceae</taxon>
        <taxon>Hartmannibacter</taxon>
    </lineage>
</organism>
<keyword evidence="2" id="KW-1185">Reference proteome</keyword>
<protein>
    <recommendedName>
        <fullName evidence="3">Antibiotic biosynthesis monooxygenase</fullName>
    </recommendedName>
</protein>
<dbReference type="AlphaFoldDB" id="A0A2C9D8S4"/>
<evidence type="ECO:0000313" key="1">
    <source>
        <dbReference type="EMBL" id="SON56548.1"/>
    </source>
</evidence>
<name>A0A2C9D8S4_9HYPH</name>
<gene>
    <name evidence="1" type="ORF">HDIA_3007</name>
</gene>
<accession>A0A2C9D8S4</accession>
<proteinExistence type="predicted"/>
<dbReference type="Proteomes" id="UP000223606">
    <property type="component" value="Chromosome 1"/>
</dbReference>
<evidence type="ECO:0008006" key="3">
    <source>
        <dbReference type="Google" id="ProtNLM"/>
    </source>
</evidence>
<dbReference type="OrthoDB" id="4476670at2"/>
<dbReference type="RefSeq" id="WP_099556914.1">
    <property type="nucleotide sequence ID" value="NZ_LT960614.1"/>
</dbReference>
<reference evidence="2" key="1">
    <citation type="submission" date="2017-09" db="EMBL/GenBank/DDBJ databases">
        <title>Genome sequence of Nannocystis excedens DSM 71.</title>
        <authorList>
            <person name="Blom J."/>
        </authorList>
    </citation>
    <scope>NUCLEOTIDE SEQUENCE [LARGE SCALE GENOMIC DNA]</scope>
    <source>
        <strain evidence="2">type strain: E19</strain>
    </source>
</reference>
<evidence type="ECO:0000313" key="2">
    <source>
        <dbReference type="Proteomes" id="UP000223606"/>
    </source>
</evidence>
<dbReference type="KEGG" id="hdi:HDIA_3007"/>
<sequence>MSLAALLLASSVNDRPASTVFSQLAPVDGIADNEDRSGPTLVDPDDGDALFRIDRFKGPLRARAELLEIIRRTHVFLSDCDGCGLNLVVERQASGDAFVIETIVKWRTVAAMEAAKSSVRTWQRAAGIDPQSVLARLKVDGDFGLWTELPMTWPEAAA</sequence>
<dbReference type="EMBL" id="LT960614">
    <property type="protein sequence ID" value="SON56548.1"/>
    <property type="molecule type" value="Genomic_DNA"/>
</dbReference>